<dbReference type="AlphaFoldDB" id="A0A2T7NNF4"/>
<evidence type="ECO:0000313" key="2">
    <source>
        <dbReference type="Proteomes" id="UP000245119"/>
    </source>
</evidence>
<proteinExistence type="predicted"/>
<comment type="caution">
    <text evidence="1">The sequence shown here is derived from an EMBL/GenBank/DDBJ whole genome shotgun (WGS) entry which is preliminary data.</text>
</comment>
<name>A0A2T7NNF4_POMCA</name>
<sequence>MKPSTFNSLLAIHVKPVTYLLASKAEDLSCGHNDVPGIRALSSLPVLPSHTTLRVHGNRVGEGKLQVPFKSSVPAQRRPW</sequence>
<organism evidence="1 2">
    <name type="scientific">Pomacea canaliculata</name>
    <name type="common">Golden apple snail</name>
    <dbReference type="NCBI Taxonomy" id="400727"/>
    <lineage>
        <taxon>Eukaryota</taxon>
        <taxon>Metazoa</taxon>
        <taxon>Spiralia</taxon>
        <taxon>Lophotrochozoa</taxon>
        <taxon>Mollusca</taxon>
        <taxon>Gastropoda</taxon>
        <taxon>Caenogastropoda</taxon>
        <taxon>Architaenioglossa</taxon>
        <taxon>Ampullarioidea</taxon>
        <taxon>Ampullariidae</taxon>
        <taxon>Pomacea</taxon>
    </lineage>
</organism>
<reference evidence="1 2" key="1">
    <citation type="submission" date="2018-04" db="EMBL/GenBank/DDBJ databases">
        <title>The genome of golden apple snail Pomacea canaliculata provides insight into stress tolerance and invasive adaptation.</title>
        <authorList>
            <person name="Liu C."/>
            <person name="Liu B."/>
            <person name="Ren Y."/>
            <person name="Zhang Y."/>
            <person name="Wang H."/>
            <person name="Li S."/>
            <person name="Jiang F."/>
            <person name="Yin L."/>
            <person name="Zhang G."/>
            <person name="Qian W."/>
            <person name="Fan W."/>
        </authorList>
    </citation>
    <scope>NUCLEOTIDE SEQUENCE [LARGE SCALE GENOMIC DNA]</scope>
    <source>
        <strain evidence="1">SZHN2017</strain>
        <tissue evidence="1">Muscle</tissue>
    </source>
</reference>
<evidence type="ECO:0000313" key="1">
    <source>
        <dbReference type="EMBL" id="PVD22705.1"/>
    </source>
</evidence>
<accession>A0A2T7NNF4</accession>
<gene>
    <name evidence="1" type="ORF">C0Q70_15961</name>
</gene>
<protein>
    <submittedName>
        <fullName evidence="1">Uncharacterized protein</fullName>
    </submittedName>
</protein>
<dbReference type="Proteomes" id="UP000245119">
    <property type="component" value="Linkage Group LG10"/>
</dbReference>
<keyword evidence="2" id="KW-1185">Reference proteome</keyword>
<dbReference type="EMBL" id="PZQS01000010">
    <property type="protein sequence ID" value="PVD22705.1"/>
    <property type="molecule type" value="Genomic_DNA"/>
</dbReference>